<evidence type="ECO:0000256" key="3">
    <source>
        <dbReference type="ARBA" id="ARBA00022840"/>
    </source>
</evidence>
<keyword evidence="1" id="KW-0813">Transport</keyword>
<dbReference type="PANTHER" id="PTHR42781:SF4">
    <property type="entry name" value="SPERMIDINE_PUTRESCINE IMPORT ATP-BINDING PROTEIN POTA"/>
    <property type="match status" value="1"/>
</dbReference>
<evidence type="ECO:0000256" key="2">
    <source>
        <dbReference type="ARBA" id="ARBA00022741"/>
    </source>
</evidence>
<protein>
    <recommendedName>
        <fullName evidence="4">ABC transporter domain-containing protein</fullName>
    </recommendedName>
</protein>
<dbReference type="SUPFAM" id="SSF50331">
    <property type="entry name" value="MOP-like"/>
    <property type="match status" value="1"/>
</dbReference>
<dbReference type="InterPro" id="IPR013611">
    <property type="entry name" value="Transp-assoc_OB_typ2"/>
</dbReference>
<dbReference type="Gene3D" id="2.40.50.140">
    <property type="entry name" value="Nucleic acid-binding proteins"/>
    <property type="match status" value="1"/>
</dbReference>
<dbReference type="InterPro" id="IPR003439">
    <property type="entry name" value="ABC_transporter-like_ATP-bd"/>
</dbReference>
<dbReference type="InterPro" id="IPR050093">
    <property type="entry name" value="ABC_SmlMolc_Importer"/>
</dbReference>
<sequence length="352" mass="37175">MTDPVLVAERLSFHRGQRTILDDVTVRISSNERIAIVGPSGAGKTTLLRVLAGLEQPAAGSLRMPRSGDHGVGPSAGTVRVGLLFQDLGLFPRMRVLANVAFPLLAKGVPRAQRRRRAEAALAEAGLGQHANRFPAALSGGERQRVAILRILLSEPLVLLLDEPFASLDPHLVDHFARWLEKVRASSDVPVVIVTHDVGFALRWADRLAVLADGRIVQSGAPRELFERPANAFVAGFLGRVTLVDAEVLATGAGRLRCRVPGAGELTVTASAEFAAGDRCRLALRPHHLEIADGGLPATVVATEYAGAAVDVLVNCALGERVRVHVPATAGTPAVGDRVGLRWPPAGAHAVG</sequence>
<dbReference type="Gene3D" id="3.40.50.300">
    <property type="entry name" value="P-loop containing nucleotide triphosphate hydrolases"/>
    <property type="match status" value="1"/>
</dbReference>
<dbReference type="PROSITE" id="PS50893">
    <property type="entry name" value="ABC_TRANSPORTER_2"/>
    <property type="match status" value="1"/>
</dbReference>
<keyword evidence="2" id="KW-0547">Nucleotide-binding</keyword>
<dbReference type="SMART" id="SM00382">
    <property type="entry name" value="AAA"/>
    <property type="match status" value="1"/>
</dbReference>
<dbReference type="SUPFAM" id="SSF52540">
    <property type="entry name" value="P-loop containing nucleoside triphosphate hydrolases"/>
    <property type="match status" value="1"/>
</dbReference>
<dbReference type="Proteomes" id="UP000185696">
    <property type="component" value="Unassembled WGS sequence"/>
</dbReference>
<dbReference type="EMBL" id="MSIF01000001">
    <property type="protein sequence ID" value="OLF13973.1"/>
    <property type="molecule type" value="Genomic_DNA"/>
</dbReference>
<evidence type="ECO:0000313" key="6">
    <source>
        <dbReference type="Proteomes" id="UP000185696"/>
    </source>
</evidence>
<dbReference type="PANTHER" id="PTHR42781">
    <property type="entry name" value="SPERMIDINE/PUTRESCINE IMPORT ATP-BINDING PROTEIN POTA"/>
    <property type="match status" value="1"/>
</dbReference>
<organism evidence="5 6">
    <name type="scientific">Actinophytocola xinjiangensis</name>
    <dbReference type="NCBI Taxonomy" id="485602"/>
    <lineage>
        <taxon>Bacteria</taxon>
        <taxon>Bacillati</taxon>
        <taxon>Actinomycetota</taxon>
        <taxon>Actinomycetes</taxon>
        <taxon>Pseudonocardiales</taxon>
        <taxon>Pseudonocardiaceae</taxon>
    </lineage>
</organism>
<name>A0A7Z1B0P5_9PSEU</name>
<dbReference type="GO" id="GO:0022857">
    <property type="term" value="F:transmembrane transporter activity"/>
    <property type="evidence" value="ECO:0007669"/>
    <property type="project" value="InterPro"/>
</dbReference>
<dbReference type="InterPro" id="IPR012340">
    <property type="entry name" value="NA-bd_OB-fold"/>
</dbReference>
<dbReference type="PROSITE" id="PS00211">
    <property type="entry name" value="ABC_TRANSPORTER_1"/>
    <property type="match status" value="1"/>
</dbReference>
<feature type="domain" description="ABC transporter" evidence="4">
    <location>
        <begin position="6"/>
        <end position="238"/>
    </location>
</feature>
<gene>
    <name evidence="5" type="ORF">BLA60_01995</name>
</gene>
<evidence type="ECO:0000259" key="4">
    <source>
        <dbReference type="PROSITE" id="PS50893"/>
    </source>
</evidence>
<dbReference type="Pfam" id="PF08402">
    <property type="entry name" value="TOBE_2"/>
    <property type="match status" value="1"/>
</dbReference>
<dbReference type="GO" id="GO:0043190">
    <property type="term" value="C:ATP-binding cassette (ABC) transporter complex"/>
    <property type="evidence" value="ECO:0007669"/>
    <property type="project" value="InterPro"/>
</dbReference>
<dbReference type="InterPro" id="IPR017871">
    <property type="entry name" value="ABC_transporter-like_CS"/>
</dbReference>
<dbReference type="GO" id="GO:0016887">
    <property type="term" value="F:ATP hydrolysis activity"/>
    <property type="evidence" value="ECO:0007669"/>
    <property type="project" value="InterPro"/>
</dbReference>
<keyword evidence="3" id="KW-0067">ATP-binding</keyword>
<dbReference type="InterPro" id="IPR008995">
    <property type="entry name" value="Mo/tungstate-bd_C_term_dom"/>
</dbReference>
<reference evidence="5 6" key="1">
    <citation type="submission" date="2016-12" db="EMBL/GenBank/DDBJ databases">
        <title>The draft genome sequence of Actinophytocola xinjiangensis.</title>
        <authorList>
            <person name="Wang W."/>
            <person name="Yuan L."/>
        </authorList>
    </citation>
    <scope>NUCLEOTIDE SEQUENCE [LARGE SCALE GENOMIC DNA]</scope>
    <source>
        <strain evidence="5 6">CGMCC 4.4663</strain>
    </source>
</reference>
<comment type="caution">
    <text evidence="5">The sequence shown here is derived from an EMBL/GenBank/DDBJ whole genome shotgun (WGS) entry which is preliminary data.</text>
</comment>
<dbReference type="OrthoDB" id="9802264at2"/>
<dbReference type="InterPro" id="IPR003593">
    <property type="entry name" value="AAA+_ATPase"/>
</dbReference>
<dbReference type="AlphaFoldDB" id="A0A7Z1B0P5"/>
<dbReference type="InterPro" id="IPR027417">
    <property type="entry name" value="P-loop_NTPase"/>
</dbReference>
<accession>A0A7Z1B0P5</accession>
<evidence type="ECO:0000256" key="1">
    <source>
        <dbReference type="ARBA" id="ARBA00022448"/>
    </source>
</evidence>
<dbReference type="Gene3D" id="2.40.50.100">
    <property type="match status" value="1"/>
</dbReference>
<dbReference type="GO" id="GO:0005524">
    <property type="term" value="F:ATP binding"/>
    <property type="evidence" value="ECO:0007669"/>
    <property type="project" value="UniProtKB-KW"/>
</dbReference>
<keyword evidence="6" id="KW-1185">Reference proteome</keyword>
<dbReference type="Pfam" id="PF00005">
    <property type="entry name" value="ABC_tran"/>
    <property type="match status" value="1"/>
</dbReference>
<dbReference type="RefSeq" id="WP_075130921.1">
    <property type="nucleotide sequence ID" value="NZ_MSIF01000001.1"/>
</dbReference>
<evidence type="ECO:0000313" key="5">
    <source>
        <dbReference type="EMBL" id="OLF13973.1"/>
    </source>
</evidence>
<proteinExistence type="predicted"/>